<sequence>MENEFMPQILAQFNLVAINKVLECNKFSSGFGLSLTEDEVKALAEHRLETLKATGRIELSGWIMPKLIFAFCDSPFIYQDNYEEMLFGLQEVFYYFKGEMLEEISDDELIAIMKEKFDTECQGSLEYLQETVLEEIARSVREGQNE</sequence>
<evidence type="ECO:0000313" key="1">
    <source>
        <dbReference type="EMBL" id="MPN24385.1"/>
    </source>
</evidence>
<comment type="caution">
    <text evidence="1">The sequence shown here is derived from an EMBL/GenBank/DDBJ whole genome shotgun (WGS) entry which is preliminary data.</text>
</comment>
<gene>
    <name evidence="1" type="ORF">SDC9_171783</name>
</gene>
<name>A0A645GCI2_9ZZZZ</name>
<dbReference type="Pfam" id="PF19848">
    <property type="entry name" value="DUF6323"/>
    <property type="match status" value="1"/>
</dbReference>
<dbReference type="AlphaFoldDB" id="A0A645GCI2"/>
<dbReference type="EMBL" id="VSSQ01073223">
    <property type="protein sequence ID" value="MPN24385.1"/>
    <property type="molecule type" value="Genomic_DNA"/>
</dbReference>
<proteinExistence type="predicted"/>
<organism evidence="1">
    <name type="scientific">bioreactor metagenome</name>
    <dbReference type="NCBI Taxonomy" id="1076179"/>
    <lineage>
        <taxon>unclassified sequences</taxon>
        <taxon>metagenomes</taxon>
        <taxon>ecological metagenomes</taxon>
    </lineage>
</organism>
<dbReference type="InterPro" id="IPR046286">
    <property type="entry name" value="DUF6323"/>
</dbReference>
<protein>
    <submittedName>
        <fullName evidence="1">Uncharacterized protein</fullName>
    </submittedName>
</protein>
<reference evidence="1" key="1">
    <citation type="submission" date="2019-08" db="EMBL/GenBank/DDBJ databases">
        <authorList>
            <person name="Kucharzyk K."/>
            <person name="Murdoch R.W."/>
            <person name="Higgins S."/>
            <person name="Loffler F."/>
        </authorList>
    </citation>
    <scope>NUCLEOTIDE SEQUENCE</scope>
</reference>
<accession>A0A645GCI2</accession>